<dbReference type="PANTHER" id="PTHR45753:SF3">
    <property type="entry name" value="ORNITHINE TRANSCARBAMYLASE, MITOCHONDRIAL"/>
    <property type="match status" value="1"/>
</dbReference>
<dbReference type="InterPro" id="IPR006131">
    <property type="entry name" value="Asp_carbamoyltransf_Asp/Orn-bd"/>
</dbReference>
<feature type="binding site" evidence="5">
    <location>
        <begin position="263"/>
        <end position="264"/>
    </location>
    <ligand>
        <name>carbamoyl phosphate</name>
        <dbReference type="ChEBI" id="CHEBI:58228"/>
    </ligand>
</feature>
<dbReference type="EMBL" id="DSKP01000125">
    <property type="protein sequence ID" value="HEB48848.1"/>
    <property type="molecule type" value="Genomic_DNA"/>
</dbReference>
<evidence type="ECO:0000256" key="5">
    <source>
        <dbReference type="HAMAP-Rule" id="MF_01109"/>
    </source>
</evidence>
<organism evidence="8">
    <name type="scientific">Thermofilum pendens</name>
    <dbReference type="NCBI Taxonomy" id="2269"/>
    <lineage>
        <taxon>Archaea</taxon>
        <taxon>Thermoproteota</taxon>
        <taxon>Thermoprotei</taxon>
        <taxon>Thermofilales</taxon>
        <taxon>Thermofilaceae</taxon>
        <taxon>Thermofilum</taxon>
    </lineage>
</organism>
<feature type="binding site" evidence="5">
    <location>
        <position position="104"/>
    </location>
    <ligand>
        <name>carbamoyl phosphate</name>
        <dbReference type="ChEBI" id="CHEBI:58228"/>
    </ligand>
</feature>
<dbReference type="PRINTS" id="PR00102">
    <property type="entry name" value="OTCASE"/>
</dbReference>
<dbReference type="Gene3D" id="3.40.50.1370">
    <property type="entry name" value="Aspartate/ornithine carbamoyltransferase"/>
    <property type="match status" value="2"/>
</dbReference>
<keyword evidence="3 5" id="KW-0808">Transferase</keyword>
<feature type="binding site" evidence="5">
    <location>
        <position position="221"/>
    </location>
    <ligand>
        <name>L-ornithine</name>
        <dbReference type="ChEBI" id="CHEBI:46911"/>
    </ligand>
</feature>
<name>A0A7C1P6V6_THEPE</name>
<feature type="binding site" evidence="5">
    <location>
        <begin position="53"/>
        <end position="56"/>
    </location>
    <ligand>
        <name>carbamoyl phosphate</name>
        <dbReference type="ChEBI" id="CHEBI:58228"/>
    </ligand>
</feature>
<dbReference type="NCBIfam" id="NF001986">
    <property type="entry name" value="PRK00779.1"/>
    <property type="match status" value="1"/>
</dbReference>
<dbReference type="PRINTS" id="PR00100">
    <property type="entry name" value="AOTCASE"/>
</dbReference>
<evidence type="ECO:0000259" key="6">
    <source>
        <dbReference type="Pfam" id="PF00185"/>
    </source>
</evidence>
<dbReference type="InterPro" id="IPR036901">
    <property type="entry name" value="Asp/Orn_carbamoylTrfase_sf"/>
</dbReference>
<evidence type="ECO:0000313" key="9">
    <source>
        <dbReference type="EMBL" id="HHP04626.1"/>
    </source>
</evidence>
<comment type="catalytic activity">
    <reaction evidence="4 5">
        <text>carbamoyl phosphate + L-ornithine = L-citrulline + phosphate + H(+)</text>
        <dbReference type="Rhea" id="RHEA:19513"/>
        <dbReference type="ChEBI" id="CHEBI:15378"/>
        <dbReference type="ChEBI" id="CHEBI:43474"/>
        <dbReference type="ChEBI" id="CHEBI:46911"/>
        <dbReference type="ChEBI" id="CHEBI:57743"/>
        <dbReference type="ChEBI" id="CHEBI:58228"/>
        <dbReference type="EC" id="2.1.3.3"/>
    </reaction>
</comment>
<feature type="binding site" evidence="5">
    <location>
        <position position="163"/>
    </location>
    <ligand>
        <name>L-ornithine</name>
        <dbReference type="ChEBI" id="CHEBI:46911"/>
    </ligand>
</feature>
<dbReference type="InterPro" id="IPR002292">
    <property type="entry name" value="Orn/put_carbamltrans"/>
</dbReference>
<proteinExistence type="inferred from homology"/>
<evidence type="ECO:0000256" key="4">
    <source>
        <dbReference type="ARBA" id="ARBA00048772"/>
    </source>
</evidence>
<dbReference type="Pfam" id="PF00185">
    <property type="entry name" value="OTCace"/>
    <property type="match status" value="1"/>
</dbReference>
<reference evidence="8" key="1">
    <citation type="journal article" date="2020" name="mSystems">
        <title>Genome- and Community-Level Interaction Insights into Carbon Utilization and Element Cycling Functions of Hydrothermarchaeota in Hydrothermal Sediment.</title>
        <authorList>
            <person name="Zhou Z."/>
            <person name="Liu Y."/>
            <person name="Xu W."/>
            <person name="Pan J."/>
            <person name="Luo Z.H."/>
            <person name="Li M."/>
        </authorList>
    </citation>
    <scope>NUCLEOTIDE SEQUENCE [LARGE SCALE GENOMIC DNA]</scope>
    <source>
        <strain evidence="9">SpSt-1125</strain>
        <strain evidence="8">SpSt-25</strain>
    </source>
</reference>
<feature type="binding site" evidence="5">
    <location>
        <position position="80"/>
    </location>
    <ligand>
        <name>carbamoyl phosphate</name>
        <dbReference type="ChEBI" id="CHEBI:58228"/>
    </ligand>
</feature>
<keyword evidence="5" id="KW-0963">Cytoplasm</keyword>
<dbReference type="Pfam" id="PF02729">
    <property type="entry name" value="OTCace_N"/>
    <property type="match status" value="1"/>
</dbReference>
<dbReference type="InterPro" id="IPR024904">
    <property type="entry name" value="OTCase_ArgI"/>
</dbReference>
<sequence length="312" mass="35214">MKRDLLTLKEFSGEEIRRLIEDSLTLKRLRKLGVRSLNLLKGVSVALIFEKPSTRTRASFTVAALELGAWPVSYSSHELQLSRGEPVRDTARVLSRYHDAIAARVYRHEDLEELARFSSVPVINLLSDLHHPLQALADYMTMLEKKGRLSGLTVAFVGDGTDNVFNSLAIAGVKLGVRVRVASPRAFAPNPQVLGEDVYRRIEVYEDPEEAVRDADVIYTDVFVSMGQEAQREERLRAFLPRYQVNQSLLRAVGREDFIVMHCLPAHRGEEITDEVLEGPHSAVFDQAENRMHTAKAVLLYLLRPSWASEHS</sequence>
<gene>
    <name evidence="8" type="primary">argF</name>
    <name evidence="9" type="ORF">ENM88_02595</name>
    <name evidence="8" type="ORF">ENP77_03540</name>
</gene>
<feature type="binding site" evidence="5">
    <location>
        <begin position="131"/>
        <end position="134"/>
    </location>
    <ligand>
        <name>carbamoyl phosphate</name>
        <dbReference type="ChEBI" id="CHEBI:58228"/>
    </ligand>
</feature>
<dbReference type="GO" id="GO:0004585">
    <property type="term" value="F:ornithine carbamoyltransferase activity"/>
    <property type="evidence" value="ECO:0007669"/>
    <property type="project" value="UniProtKB-UniRule"/>
</dbReference>
<feature type="domain" description="Aspartate/ornithine carbamoyltransferase Asp/Orn-binding" evidence="6">
    <location>
        <begin position="151"/>
        <end position="302"/>
    </location>
</feature>
<dbReference type="GO" id="GO:0016597">
    <property type="term" value="F:amino acid binding"/>
    <property type="evidence" value="ECO:0007669"/>
    <property type="project" value="InterPro"/>
</dbReference>
<dbReference type="HAMAP" id="MF_01109">
    <property type="entry name" value="OTCase"/>
    <property type="match status" value="1"/>
</dbReference>
<feature type="domain" description="Aspartate/ornithine carbamoyltransferase carbamoyl-P binding" evidence="7">
    <location>
        <begin position="3"/>
        <end position="144"/>
    </location>
</feature>
<evidence type="ECO:0000256" key="1">
    <source>
        <dbReference type="ARBA" id="ARBA00007805"/>
    </source>
</evidence>
<dbReference type="GO" id="GO:0042450">
    <property type="term" value="P:L-arginine biosynthetic process via ornithine"/>
    <property type="evidence" value="ECO:0007669"/>
    <property type="project" value="UniProtKB-UniRule"/>
</dbReference>
<feature type="binding site" evidence="5">
    <location>
        <begin position="225"/>
        <end position="226"/>
    </location>
    <ligand>
        <name>L-ornithine</name>
        <dbReference type="ChEBI" id="CHEBI:46911"/>
    </ligand>
</feature>
<evidence type="ECO:0000256" key="3">
    <source>
        <dbReference type="ARBA" id="ARBA00022679"/>
    </source>
</evidence>
<dbReference type="AlphaFoldDB" id="A0A7C1P6V6"/>
<evidence type="ECO:0000259" key="7">
    <source>
        <dbReference type="Pfam" id="PF02729"/>
    </source>
</evidence>
<protein>
    <recommendedName>
        <fullName evidence="2 5">Ornithine carbamoyltransferase</fullName>
        <shortName evidence="5">OTCase</shortName>
        <ecNumber evidence="2 5">2.1.3.3</ecNumber>
    </recommendedName>
</protein>
<accession>A0A7C1P6V6</accession>
<dbReference type="GO" id="GO:0019240">
    <property type="term" value="P:citrulline biosynthetic process"/>
    <property type="evidence" value="ECO:0007669"/>
    <property type="project" value="TreeGrafter"/>
</dbReference>
<dbReference type="EMBL" id="DRZM01000089">
    <property type="protein sequence ID" value="HHP04626.1"/>
    <property type="molecule type" value="Genomic_DNA"/>
</dbReference>
<comment type="caution">
    <text evidence="8">The sequence shown here is derived from an EMBL/GenBank/DDBJ whole genome shotgun (WGS) entry which is preliminary data.</text>
</comment>
<dbReference type="FunFam" id="3.40.50.1370:FF:000008">
    <property type="entry name" value="Ornithine carbamoyltransferase"/>
    <property type="match status" value="1"/>
</dbReference>
<dbReference type="PROSITE" id="PS00097">
    <property type="entry name" value="CARBAMOYLTRANSFERASE"/>
    <property type="match status" value="1"/>
</dbReference>
<evidence type="ECO:0000313" key="8">
    <source>
        <dbReference type="EMBL" id="HEB48848.1"/>
    </source>
</evidence>
<dbReference type="SUPFAM" id="SSF53671">
    <property type="entry name" value="Aspartate/ornithine carbamoyltransferase"/>
    <property type="match status" value="1"/>
</dbReference>
<dbReference type="InterPro" id="IPR006130">
    <property type="entry name" value="Asp/Orn_carbamoylTrfase"/>
</dbReference>
<dbReference type="InterPro" id="IPR006132">
    <property type="entry name" value="Asp/Orn_carbamoyltranf_P-bd"/>
</dbReference>
<comment type="subcellular location">
    <subcellularLocation>
        <location evidence="5">Cytoplasm</location>
    </subcellularLocation>
</comment>
<dbReference type="EC" id="2.1.3.3" evidence="2 5"/>
<dbReference type="NCBIfam" id="TIGR00658">
    <property type="entry name" value="orni_carb_tr"/>
    <property type="match status" value="1"/>
</dbReference>
<feature type="binding site" evidence="5">
    <location>
        <position position="291"/>
    </location>
    <ligand>
        <name>carbamoyl phosphate</name>
        <dbReference type="ChEBI" id="CHEBI:58228"/>
    </ligand>
</feature>
<comment type="similarity">
    <text evidence="1 5">Belongs to the aspartate/ornithine carbamoyltransferase superfamily. OTCase family.</text>
</comment>
<evidence type="ECO:0000256" key="2">
    <source>
        <dbReference type="ARBA" id="ARBA00013007"/>
    </source>
</evidence>
<dbReference type="PANTHER" id="PTHR45753">
    <property type="entry name" value="ORNITHINE CARBAMOYLTRANSFERASE, MITOCHONDRIAL"/>
    <property type="match status" value="1"/>
</dbReference>
<dbReference type="GO" id="GO:0005737">
    <property type="term" value="C:cytoplasm"/>
    <property type="evidence" value="ECO:0007669"/>
    <property type="project" value="UniProtKB-SubCell"/>
</dbReference>